<comment type="caution">
    <text evidence="2">The sequence shown here is derived from an EMBL/GenBank/DDBJ whole genome shotgun (WGS) entry which is preliminary data.</text>
</comment>
<dbReference type="AlphaFoldDB" id="A0A9P8P034"/>
<name>A0A9P8P034_9ASCO</name>
<keyword evidence="3" id="KW-1185">Reference proteome</keyword>
<proteinExistence type="predicted"/>
<reference evidence="2" key="1">
    <citation type="journal article" date="2021" name="Open Biol.">
        <title>Shared evolutionary footprints suggest mitochondrial oxidative damage underlies multiple complex I losses in fungi.</title>
        <authorList>
            <person name="Schikora-Tamarit M.A."/>
            <person name="Marcet-Houben M."/>
            <person name="Nosek J."/>
            <person name="Gabaldon T."/>
        </authorList>
    </citation>
    <scope>NUCLEOTIDE SEQUENCE</scope>
    <source>
        <strain evidence="2">NCAIM Y.01608</strain>
    </source>
</reference>
<evidence type="ECO:0000313" key="2">
    <source>
        <dbReference type="EMBL" id="KAH3662677.1"/>
    </source>
</evidence>
<evidence type="ECO:0000313" key="3">
    <source>
        <dbReference type="Proteomes" id="UP000788993"/>
    </source>
</evidence>
<dbReference type="Proteomes" id="UP000788993">
    <property type="component" value="Unassembled WGS sequence"/>
</dbReference>
<feature type="compositionally biased region" description="Polar residues" evidence="1">
    <location>
        <begin position="1"/>
        <end position="21"/>
    </location>
</feature>
<dbReference type="EMBL" id="JAEUBD010001266">
    <property type="protein sequence ID" value="KAH3662677.1"/>
    <property type="molecule type" value="Genomic_DNA"/>
</dbReference>
<dbReference type="OrthoDB" id="3992079at2759"/>
<protein>
    <submittedName>
        <fullName evidence="2">Uncharacterized protein</fullName>
    </submittedName>
</protein>
<reference evidence="2" key="2">
    <citation type="submission" date="2021-01" db="EMBL/GenBank/DDBJ databases">
        <authorList>
            <person name="Schikora-Tamarit M.A."/>
        </authorList>
    </citation>
    <scope>NUCLEOTIDE SEQUENCE</scope>
    <source>
        <strain evidence="2">NCAIM Y.01608</strain>
    </source>
</reference>
<organism evidence="2 3">
    <name type="scientific">Ogataea polymorpha</name>
    <dbReference type="NCBI Taxonomy" id="460523"/>
    <lineage>
        <taxon>Eukaryota</taxon>
        <taxon>Fungi</taxon>
        <taxon>Dikarya</taxon>
        <taxon>Ascomycota</taxon>
        <taxon>Saccharomycotina</taxon>
        <taxon>Pichiomycetes</taxon>
        <taxon>Pichiales</taxon>
        <taxon>Pichiaceae</taxon>
        <taxon>Ogataea</taxon>
    </lineage>
</organism>
<evidence type="ECO:0000256" key="1">
    <source>
        <dbReference type="SAM" id="MobiDB-lite"/>
    </source>
</evidence>
<gene>
    <name evidence="2" type="ORF">OGATHE_004252</name>
</gene>
<feature type="region of interest" description="Disordered" evidence="1">
    <location>
        <begin position="1"/>
        <end position="64"/>
    </location>
</feature>
<sequence length="445" mass="50215">MDSDSEANQIADQDSVITQDSDNVEDEAFHSEDPPIPSYASGKKTVAFDENKNQINERPLNDSEYSVSASSFVVDTECQKAIDARLALQQVFEPEEFVTSSPVKQDEVYFENSTIYDNPMNSPQLSRHLETNYSYMGPFYQNDESRDSSPTKTYTRASLGDDIPVLAHGSQKPVSKENILEEQIRQENECAIQPYDAPPRSRQQAESVQLQEVNAARFVNGSVRLPFGTLSETKLSKPDIEAVISHFKLERERAMAERDAALQELDRIKSVQTEPENETMSNKLAQFLESLSSTIHTLESHVGKDLDDEVRKLRSDIAQVQKDKMEAMFNAGEYLRECNRKDTIMRQIKPQLIYLYQELLIPFVNCGVADSLVAGTQKHEIMKLYDSVVMGPHNSPETSSSSHSGHAFDHQQFSVLNSKLTEYFADLAFALKNLEIVKRPIDAPI</sequence>
<accession>A0A9P8P034</accession>